<evidence type="ECO:0000313" key="3">
    <source>
        <dbReference type="Proteomes" id="UP000286931"/>
    </source>
</evidence>
<dbReference type="Proteomes" id="UP000286931">
    <property type="component" value="Unassembled WGS sequence"/>
</dbReference>
<dbReference type="RefSeq" id="WP_126638596.1">
    <property type="nucleotide sequence ID" value="NZ_BIFH01000021.1"/>
</dbReference>
<accession>A0A401YPM0</accession>
<dbReference type="Gene3D" id="3.10.180.10">
    <property type="entry name" value="2,3-Dihydroxybiphenyl 1,2-Dioxygenase, domain 1"/>
    <property type="match status" value="1"/>
</dbReference>
<dbReference type="CDD" id="cd06587">
    <property type="entry name" value="VOC"/>
    <property type="match status" value="1"/>
</dbReference>
<dbReference type="Pfam" id="PF00903">
    <property type="entry name" value="Glyoxalase"/>
    <property type="match status" value="1"/>
</dbReference>
<dbReference type="SUPFAM" id="SSF54593">
    <property type="entry name" value="Glyoxalase/Bleomycin resistance protein/Dihydroxybiphenyl dioxygenase"/>
    <property type="match status" value="1"/>
</dbReference>
<dbReference type="AlphaFoldDB" id="A0A401YPM0"/>
<protein>
    <recommendedName>
        <fullName evidence="1">VOC domain-containing protein</fullName>
    </recommendedName>
</protein>
<dbReference type="InterPro" id="IPR051332">
    <property type="entry name" value="Fosfomycin_Res_Enzymes"/>
</dbReference>
<name>A0A401YPM0_9ACTN</name>
<evidence type="ECO:0000313" key="2">
    <source>
        <dbReference type="EMBL" id="GCD96546.1"/>
    </source>
</evidence>
<dbReference type="InterPro" id="IPR029068">
    <property type="entry name" value="Glyas_Bleomycin-R_OHBP_Dase"/>
</dbReference>
<evidence type="ECO:0000259" key="1">
    <source>
        <dbReference type="PROSITE" id="PS51819"/>
    </source>
</evidence>
<dbReference type="OrthoDB" id="9789841at2"/>
<sequence>MEPTLTEARWTHIALPSSDLEAAIDFYTSFTPLVVVSRHSDDAGSNAWLSNPNQVQTPFVLVLVAFDKDRGNPQPQLTPFAHLGMEVPSRNDVDTIADRARAAGCLHWEPMDVPPPVGYICALKDPDGNVVEISHNQQVFAEVRELWGEREGGDVRGGRDVRADA</sequence>
<dbReference type="PANTHER" id="PTHR36113">
    <property type="entry name" value="LYASE, PUTATIVE-RELATED-RELATED"/>
    <property type="match status" value="1"/>
</dbReference>
<dbReference type="InterPro" id="IPR037523">
    <property type="entry name" value="VOC_core"/>
</dbReference>
<proteinExistence type="predicted"/>
<reference evidence="2 3" key="1">
    <citation type="submission" date="2018-12" db="EMBL/GenBank/DDBJ databases">
        <title>Draft genome sequence of Embleya hyalina NBRC 13850T.</title>
        <authorList>
            <person name="Komaki H."/>
            <person name="Hosoyama A."/>
            <person name="Kimura A."/>
            <person name="Ichikawa N."/>
            <person name="Tamura T."/>
        </authorList>
    </citation>
    <scope>NUCLEOTIDE SEQUENCE [LARGE SCALE GENOMIC DNA]</scope>
    <source>
        <strain evidence="2 3">NBRC 13850</strain>
    </source>
</reference>
<dbReference type="EMBL" id="BIFH01000021">
    <property type="protein sequence ID" value="GCD96546.1"/>
    <property type="molecule type" value="Genomic_DNA"/>
</dbReference>
<dbReference type="PANTHER" id="PTHR36113:SF3">
    <property type="entry name" value="SLL5075 PROTEIN"/>
    <property type="match status" value="1"/>
</dbReference>
<keyword evidence="3" id="KW-1185">Reference proteome</keyword>
<comment type="caution">
    <text evidence="2">The sequence shown here is derived from an EMBL/GenBank/DDBJ whole genome shotgun (WGS) entry which is preliminary data.</text>
</comment>
<organism evidence="2 3">
    <name type="scientific">Embleya hyalina</name>
    <dbReference type="NCBI Taxonomy" id="516124"/>
    <lineage>
        <taxon>Bacteria</taxon>
        <taxon>Bacillati</taxon>
        <taxon>Actinomycetota</taxon>
        <taxon>Actinomycetes</taxon>
        <taxon>Kitasatosporales</taxon>
        <taxon>Streptomycetaceae</taxon>
        <taxon>Embleya</taxon>
    </lineage>
</organism>
<gene>
    <name evidence="2" type="ORF">EHYA_04233</name>
</gene>
<feature type="domain" description="VOC" evidence="1">
    <location>
        <begin position="9"/>
        <end position="136"/>
    </location>
</feature>
<dbReference type="InterPro" id="IPR004360">
    <property type="entry name" value="Glyas_Fos-R_dOase_dom"/>
</dbReference>
<dbReference type="PROSITE" id="PS51819">
    <property type="entry name" value="VOC"/>
    <property type="match status" value="1"/>
</dbReference>